<feature type="compositionally biased region" description="Basic and acidic residues" evidence="1">
    <location>
        <begin position="553"/>
        <end position="562"/>
    </location>
</feature>
<gene>
    <name evidence="3" type="ORF">B0H66DRAFT_634910</name>
</gene>
<feature type="region of interest" description="Disordered" evidence="1">
    <location>
        <begin position="183"/>
        <end position="227"/>
    </location>
</feature>
<accession>A0AAE0MES4</accession>
<dbReference type="Proteomes" id="UP001283341">
    <property type="component" value="Unassembled WGS sequence"/>
</dbReference>
<dbReference type="Pfam" id="PF00651">
    <property type="entry name" value="BTB"/>
    <property type="match status" value="1"/>
</dbReference>
<dbReference type="EMBL" id="JAUEDM010000001">
    <property type="protein sequence ID" value="KAK3329777.1"/>
    <property type="molecule type" value="Genomic_DNA"/>
</dbReference>
<protein>
    <recommendedName>
        <fullName evidence="2">BTB domain-containing protein</fullName>
    </recommendedName>
</protein>
<evidence type="ECO:0000313" key="3">
    <source>
        <dbReference type="EMBL" id="KAK3329777.1"/>
    </source>
</evidence>
<dbReference type="SUPFAM" id="SSF54695">
    <property type="entry name" value="POZ domain"/>
    <property type="match status" value="1"/>
</dbReference>
<feature type="compositionally biased region" description="Basic and acidic residues" evidence="1">
    <location>
        <begin position="97"/>
        <end position="107"/>
    </location>
</feature>
<feature type="compositionally biased region" description="Polar residues" evidence="1">
    <location>
        <begin position="156"/>
        <end position="170"/>
    </location>
</feature>
<name>A0AAE0MES4_9PEZI</name>
<comment type="caution">
    <text evidence="3">The sequence shown here is derived from an EMBL/GenBank/DDBJ whole genome shotgun (WGS) entry which is preliminary data.</text>
</comment>
<feature type="compositionally biased region" description="Basic residues" evidence="1">
    <location>
        <begin position="194"/>
        <end position="203"/>
    </location>
</feature>
<sequence>MEPNKHSAKPRVASYAAALRAALRDAQTPVPAPRSASITNPEPAAEAIAVPTIAKPEPDAKATAVPIAVTTIATPAVPPVPKPLVKSFAEAASKSGPKLELKPEPKSVPKSVVPQTPLRPPTQEPPEKVSQADAPCSGQKQAKANFSYAEALSGKKATSSTSNIKPSRISATQISGITVVKAEAKGQLDQVPPKKSKKKKVSSRPKDIKTTASVPNVRPPPAIPNIESFSAKKGKKADSQALCSSNSGTTSLPIDDAIDARIREVIAEVEVREEVRDWNFQQREKRTRAMIEAHDRGDEKVSLWESQYEWDVKITCKDASWNVHHDILSRESEWFKDRLPPKDREAGYVQFDLPLHSKDQLGHVLKFMYDKKYDGAKLDTKTEPLDGQPILKNVLMYICGASVNCRSMMDFATDAIEDITQTILSGGPQGGHILSSHYCGTHDIFKFTDPFSLALSTLYEQGPNPFMVGMRVAMARLVDVCLMHLIINQSFRKSFLLQWMPALWQNVRNDSSYFAKHGLLDDIRGDDGQKSGDDGTESVMSISSSAGLSSFAHHREEPEAKKWPWQQEDTSAASTRASVLLSSAAEINSRAKRKRPTVSQSPLSGAAAAFNYQGTMTQKNEAASHGGFLAANTTPARATAAAAARPVYSSQDVRSLLPQDAESSSTNIATRYSDTLAAAAAAEGLW</sequence>
<keyword evidence="4" id="KW-1185">Reference proteome</keyword>
<dbReference type="CDD" id="cd18186">
    <property type="entry name" value="BTB_POZ_ZBTB_KLHL-like"/>
    <property type="match status" value="1"/>
</dbReference>
<reference evidence="3" key="1">
    <citation type="journal article" date="2023" name="Mol. Phylogenet. Evol.">
        <title>Genome-scale phylogeny and comparative genomics of the fungal order Sordariales.</title>
        <authorList>
            <person name="Hensen N."/>
            <person name="Bonometti L."/>
            <person name="Westerberg I."/>
            <person name="Brannstrom I.O."/>
            <person name="Guillou S."/>
            <person name="Cros-Aarteil S."/>
            <person name="Calhoun S."/>
            <person name="Haridas S."/>
            <person name="Kuo A."/>
            <person name="Mondo S."/>
            <person name="Pangilinan J."/>
            <person name="Riley R."/>
            <person name="LaButti K."/>
            <person name="Andreopoulos B."/>
            <person name="Lipzen A."/>
            <person name="Chen C."/>
            <person name="Yan M."/>
            <person name="Daum C."/>
            <person name="Ng V."/>
            <person name="Clum A."/>
            <person name="Steindorff A."/>
            <person name="Ohm R.A."/>
            <person name="Martin F."/>
            <person name="Silar P."/>
            <person name="Natvig D.O."/>
            <person name="Lalanne C."/>
            <person name="Gautier V."/>
            <person name="Ament-Velasquez S.L."/>
            <person name="Kruys A."/>
            <person name="Hutchinson M.I."/>
            <person name="Powell A.J."/>
            <person name="Barry K."/>
            <person name="Miller A.N."/>
            <person name="Grigoriev I.V."/>
            <person name="Debuchy R."/>
            <person name="Gladieux P."/>
            <person name="Hiltunen Thoren M."/>
            <person name="Johannesson H."/>
        </authorList>
    </citation>
    <scope>NUCLEOTIDE SEQUENCE</scope>
    <source>
        <strain evidence="3">CBS 118394</strain>
    </source>
</reference>
<dbReference type="InterPro" id="IPR011333">
    <property type="entry name" value="SKP1/BTB/POZ_sf"/>
</dbReference>
<dbReference type="InterPro" id="IPR000210">
    <property type="entry name" value="BTB/POZ_dom"/>
</dbReference>
<reference evidence="3" key="2">
    <citation type="submission" date="2023-06" db="EMBL/GenBank/DDBJ databases">
        <authorList>
            <consortium name="Lawrence Berkeley National Laboratory"/>
            <person name="Haridas S."/>
            <person name="Hensen N."/>
            <person name="Bonometti L."/>
            <person name="Westerberg I."/>
            <person name="Brannstrom I.O."/>
            <person name="Guillou S."/>
            <person name="Cros-Aarteil S."/>
            <person name="Calhoun S."/>
            <person name="Kuo A."/>
            <person name="Mondo S."/>
            <person name="Pangilinan J."/>
            <person name="Riley R."/>
            <person name="Labutti K."/>
            <person name="Andreopoulos B."/>
            <person name="Lipzen A."/>
            <person name="Chen C."/>
            <person name="Yanf M."/>
            <person name="Daum C."/>
            <person name="Ng V."/>
            <person name="Clum A."/>
            <person name="Steindorff A."/>
            <person name="Ohm R."/>
            <person name="Martin F."/>
            <person name="Silar P."/>
            <person name="Natvig D."/>
            <person name="Lalanne C."/>
            <person name="Gautier V."/>
            <person name="Ament-Velasquez S.L."/>
            <person name="Kruys A."/>
            <person name="Hutchinson M.I."/>
            <person name="Powell A.J."/>
            <person name="Barry K."/>
            <person name="Miller A.N."/>
            <person name="Grigoriev I.V."/>
            <person name="Debuchy R."/>
            <person name="Gladieux P."/>
            <person name="Thoren M.H."/>
            <person name="Johannesson H."/>
        </authorList>
    </citation>
    <scope>NUCLEOTIDE SEQUENCE</scope>
    <source>
        <strain evidence="3">CBS 118394</strain>
    </source>
</reference>
<dbReference type="AlphaFoldDB" id="A0AAE0MES4"/>
<evidence type="ECO:0000256" key="1">
    <source>
        <dbReference type="SAM" id="MobiDB-lite"/>
    </source>
</evidence>
<evidence type="ECO:0000313" key="4">
    <source>
        <dbReference type="Proteomes" id="UP001283341"/>
    </source>
</evidence>
<feature type="region of interest" description="Disordered" evidence="1">
    <location>
        <begin position="550"/>
        <end position="570"/>
    </location>
</feature>
<proteinExistence type="predicted"/>
<dbReference type="PROSITE" id="PS50097">
    <property type="entry name" value="BTB"/>
    <property type="match status" value="1"/>
</dbReference>
<organism evidence="3 4">
    <name type="scientific">Apodospora peruviana</name>
    <dbReference type="NCBI Taxonomy" id="516989"/>
    <lineage>
        <taxon>Eukaryota</taxon>
        <taxon>Fungi</taxon>
        <taxon>Dikarya</taxon>
        <taxon>Ascomycota</taxon>
        <taxon>Pezizomycotina</taxon>
        <taxon>Sordariomycetes</taxon>
        <taxon>Sordariomycetidae</taxon>
        <taxon>Sordariales</taxon>
        <taxon>Lasiosphaeriaceae</taxon>
        <taxon>Apodospora</taxon>
    </lineage>
</organism>
<dbReference type="Gene3D" id="3.30.710.10">
    <property type="entry name" value="Potassium Channel Kv1.1, Chain A"/>
    <property type="match status" value="1"/>
</dbReference>
<feature type="region of interest" description="Disordered" evidence="1">
    <location>
        <begin position="91"/>
        <end position="170"/>
    </location>
</feature>
<feature type="domain" description="BTB" evidence="2">
    <location>
        <begin position="310"/>
        <end position="377"/>
    </location>
</feature>
<evidence type="ECO:0000259" key="2">
    <source>
        <dbReference type="PROSITE" id="PS50097"/>
    </source>
</evidence>